<evidence type="ECO:0000313" key="1">
    <source>
        <dbReference type="EMBL" id="QKS71981.1"/>
    </source>
</evidence>
<proteinExistence type="predicted"/>
<keyword evidence="2" id="KW-1185">Reference proteome</keyword>
<reference evidence="2" key="1">
    <citation type="submission" date="2019-07" db="EMBL/GenBank/DDBJ databases">
        <title>Bacillus alkalisoli sp. nov. isolated from saline soil.</title>
        <authorList>
            <person name="Sun J.-Q."/>
            <person name="Xu L."/>
        </authorList>
    </citation>
    <scope>NUCLEOTIDE SEQUENCE [LARGE SCALE GENOMIC DNA]</scope>
    <source>
        <strain evidence="2">M4U3P1</strain>
    </source>
</reference>
<protein>
    <submittedName>
        <fullName evidence="1">DUF2507 domain-containing protein</fullName>
    </submittedName>
</protein>
<dbReference type="EMBL" id="CP041372">
    <property type="protein sequence ID" value="QKS71981.1"/>
    <property type="molecule type" value="Genomic_DNA"/>
</dbReference>
<dbReference type="InterPro" id="IPR024096">
    <property type="entry name" value="NO_sig/Golgi_transp_ligand-bd"/>
</dbReference>
<dbReference type="AlphaFoldDB" id="A0A859FG32"/>
<dbReference type="RefSeq" id="WP_176009964.1">
    <property type="nucleotide sequence ID" value="NZ_CP041372.2"/>
</dbReference>
<dbReference type="Proteomes" id="UP000318138">
    <property type="component" value="Chromosome"/>
</dbReference>
<accession>A0A859FG32</accession>
<dbReference type="Gene3D" id="3.30.1380.20">
    <property type="entry name" value="Trafficking protein particle complex subunit 3"/>
    <property type="match status" value="1"/>
</dbReference>
<organism evidence="1 2">
    <name type="scientific">Paenalkalicoccus suaedae</name>
    <dbReference type="NCBI Taxonomy" id="2592382"/>
    <lineage>
        <taxon>Bacteria</taxon>
        <taxon>Bacillati</taxon>
        <taxon>Bacillota</taxon>
        <taxon>Bacilli</taxon>
        <taxon>Bacillales</taxon>
        <taxon>Bacillaceae</taxon>
        <taxon>Paenalkalicoccus</taxon>
    </lineage>
</organism>
<dbReference type="InterPro" id="IPR019642">
    <property type="entry name" value="DUF2507"/>
</dbReference>
<dbReference type="Pfam" id="PF10702">
    <property type="entry name" value="DUF2507"/>
    <property type="match status" value="1"/>
</dbReference>
<name>A0A859FG32_9BACI</name>
<evidence type="ECO:0000313" key="2">
    <source>
        <dbReference type="Proteomes" id="UP000318138"/>
    </source>
</evidence>
<sequence>MSKTNEYSYDLFRHELLPELLGEDEEIILYWAGKALARKKHEEIETDGLATFFEKASFGALTLLKEKRSERIYELTTNDYQPKRPFSLEAGFLAQLTELEMDLLAEATYEVKKKKPTCLHITVRWDKKDPSSMREDA</sequence>
<gene>
    <name evidence="1" type="ORF">FLK61_35550</name>
</gene>
<dbReference type="KEGG" id="psua:FLK61_35550"/>
<dbReference type="SUPFAM" id="SSF111126">
    <property type="entry name" value="Ligand-binding domain in the NO signalling and Golgi transport"/>
    <property type="match status" value="1"/>
</dbReference>